<accession>A0A2B7YKA7</accession>
<proteinExistence type="predicted"/>
<evidence type="ECO:0000313" key="2">
    <source>
        <dbReference type="EMBL" id="PGH21491.1"/>
    </source>
</evidence>
<keyword evidence="1" id="KW-0732">Signal</keyword>
<sequence>MKTFTVISFFAVLTWGVNPSVLRQFETVTPALAINEYDFRPVDVCWESLNCSIDQIEAMSITDRLEFMKYMGTRRLGPLKCNEQFGALEGVLTFFIRKDLATRGTWLSIVNAAAVEAVQRGAAISLGLSKETGDNPGTMKWVDYFTQRKAGRLTSRAGHDLAWAAAEQAAIDHGIRRADTAPGIPKPSGRILRWQQFTRIYRTTMQYRRTILWLIRTAFSFSTPSIAVTAEAFMDWVTDVTDATSSGFLADIAWNLSIIGLSSGEDPAADSEAIMKIATEFWEAFQQKDQPWADANECRATARHDVE</sequence>
<organism evidence="2 3">
    <name type="scientific">Polytolypa hystricis (strain UAMH7299)</name>
    <dbReference type="NCBI Taxonomy" id="1447883"/>
    <lineage>
        <taxon>Eukaryota</taxon>
        <taxon>Fungi</taxon>
        <taxon>Dikarya</taxon>
        <taxon>Ascomycota</taxon>
        <taxon>Pezizomycotina</taxon>
        <taxon>Eurotiomycetes</taxon>
        <taxon>Eurotiomycetidae</taxon>
        <taxon>Onygenales</taxon>
        <taxon>Onygenales incertae sedis</taxon>
        <taxon>Polytolypa</taxon>
    </lineage>
</organism>
<feature type="chain" id="PRO_5011976275" evidence="1">
    <location>
        <begin position="17"/>
        <end position="307"/>
    </location>
</feature>
<protein>
    <submittedName>
        <fullName evidence="2">Uncharacterized protein</fullName>
    </submittedName>
</protein>
<comment type="caution">
    <text evidence="2">The sequence shown here is derived from an EMBL/GenBank/DDBJ whole genome shotgun (WGS) entry which is preliminary data.</text>
</comment>
<dbReference type="OrthoDB" id="3764165at2759"/>
<reference evidence="2 3" key="1">
    <citation type="submission" date="2017-10" db="EMBL/GenBank/DDBJ databases">
        <title>Comparative genomics in systemic dimorphic fungi from Ajellomycetaceae.</title>
        <authorList>
            <person name="Munoz J.F."/>
            <person name="Mcewen J.G."/>
            <person name="Clay O.K."/>
            <person name="Cuomo C.A."/>
        </authorList>
    </citation>
    <scope>NUCLEOTIDE SEQUENCE [LARGE SCALE GENOMIC DNA]</scope>
    <source>
        <strain evidence="2 3">UAMH7299</strain>
    </source>
</reference>
<evidence type="ECO:0000256" key="1">
    <source>
        <dbReference type="SAM" id="SignalP"/>
    </source>
</evidence>
<evidence type="ECO:0000313" key="3">
    <source>
        <dbReference type="Proteomes" id="UP000224634"/>
    </source>
</evidence>
<name>A0A2B7YKA7_POLH7</name>
<feature type="signal peptide" evidence="1">
    <location>
        <begin position="1"/>
        <end position="16"/>
    </location>
</feature>
<gene>
    <name evidence="2" type="ORF">AJ80_03159</name>
</gene>
<dbReference type="EMBL" id="PDNA01000034">
    <property type="protein sequence ID" value="PGH21491.1"/>
    <property type="molecule type" value="Genomic_DNA"/>
</dbReference>
<dbReference type="AlphaFoldDB" id="A0A2B7YKA7"/>
<keyword evidence="3" id="KW-1185">Reference proteome</keyword>
<dbReference type="Proteomes" id="UP000224634">
    <property type="component" value="Unassembled WGS sequence"/>
</dbReference>